<dbReference type="PANTHER" id="PTHR34139:SF1">
    <property type="entry name" value="RNASE MJ1380-RELATED"/>
    <property type="match status" value="1"/>
</dbReference>
<dbReference type="Pfam" id="PF01934">
    <property type="entry name" value="HepT-like"/>
    <property type="match status" value="1"/>
</dbReference>
<keyword evidence="1" id="KW-0597">Phosphoprotein</keyword>
<dbReference type="PANTHER" id="PTHR34139">
    <property type="entry name" value="UPF0331 PROTEIN MJ0127"/>
    <property type="match status" value="1"/>
</dbReference>
<gene>
    <name evidence="6" type="ORF">KME28_17215</name>
</gene>
<dbReference type="GO" id="GO:0016787">
    <property type="term" value="F:hydrolase activity"/>
    <property type="evidence" value="ECO:0007669"/>
    <property type="project" value="UniProtKB-KW"/>
</dbReference>
<evidence type="ECO:0000256" key="2">
    <source>
        <dbReference type="ARBA" id="ARBA00022649"/>
    </source>
</evidence>
<name>A0A9E3LUK9_9NOST</name>
<reference evidence="6" key="2">
    <citation type="journal article" date="2022" name="Microbiol. Resour. Announc.">
        <title>Metagenome Sequencing to Explore Phylogenomics of Terrestrial Cyanobacteria.</title>
        <authorList>
            <person name="Ward R.D."/>
            <person name="Stajich J.E."/>
            <person name="Johansen J.R."/>
            <person name="Huntemann M."/>
            <person name="Clum A."/>
            <person name="Foster B."/>
            <person name="Foster B."/>
            <person name="Roux S."/>
            <person name="Palaniappan K."/>
            <person name="Varghese N."/>
            <person name="Mukherjee S."/>
            <person name="Reddy T.B.K."/>
            <person name="Daum C."/>
            <person name="Copeland A."/>
            <person name="Chen I.A."/>
            <person name="Ivanova N.N."/>
            <person name="Kyrpides N.C."/>
            <person name="Shapiro N."/>
            <person name="Eloe-Fadrosh E.A."/>
            <person name="Pietrasiak N."/>
        </authorList>
    </citation>
    <scope>NUCLEOTIDE SEQUENCE</scope>
    <source>
        <strain evidence="6">HA4357-MV3</strain>
    </source>
</reference>
<dbReference type="AlphaFoldDB" id="A0A9E3LUK9"/>
<proteinExistence type="predicted"/>
<dbReference type="GO" id="GO:0004540">
    <property type="term" value="F:RNA nuclease activity"/>
    <property type="evidence" value="ECO:0007669"/>
    <property type="project" value="InterPro"/>
</dbReference>
<dbReference type="InterPro" id="IPR051813">
    <property type="entry name" value="HepT_RNase_toxin"/>
</dbReference>
<evidence type="ECO:0000256" key="1">
    <source>
        <dbReference type="ARBA" id="ARBA00022553"/>
    </source>
</evidence>
<dbReference type="GO" id="GO:0000166">
    <property type="term" value="F:nucleotide binding"/>
    <property type="evidence" value="ECO:0007669"/>
    <property type="project" value="UniProtKB-KW"/>
</dbReference>
<evidence type="ECO:0000256" key="4">
    <source>
        <dbReference type="ARBA" id="ARBA00022741"/>
    </source>
</evidence>
<dbReference type="GO" id="GO:0110001">
    <property type="term" value="C:toxin-antitoxin complex"/>
    <property type="evidence" value="ECO:0007669"/>
    <property type="project" value="InterPro"/>
</dbReference>
<dbReference type="EMBL" id="JAHHHW010000104">
    <property type="protein sequence ID" value="MBW4433409.1"/>
    <property type="molecule type" value="Genomic_DNA"/>
</dbReference>
<evidence type="ECO:0000313" key="7">
    <source>
        <dbReference type="Proteomes" id="UP000813215"/>
    </source>
</evidence>
<evidence type="ECO:0000256" key="3">
    <source>
        <dbReference type="ARBA" id="ARBA00022722"/>
    </source>
</evidence>
<keyword evidence="5" id="KW-0378">Hydrolase</keyword>
<dbReference type="InterPro" id="IPR008201">
    <property type="entry name" value="HepT-like"/>
</dbReference>
<comment type="caution">
    <text evidence="6">The sequence shown here is derived from an EMBL/GenBank/DDBJ whole genome shotgun (WGS) entry which is preliminary data.</text>
</comment>
<organism evidence="6 7">
    <name type="scientific">Pelatocladus maniniholoensis HA4357-MV3</name>
    <dbReference type="NCBI Taxonomy" id="1117104"/>
    <lineage>
        <taxon>Bacteria</taxon>
        <taxon>Bacillati</taxon>
        <taxon>Cyanobacteriota</taxon>
        <taxon>Cyanophyceae</taxon>
        <taxon>Nostocales</taxon>
        <taxon>Nostocaceae</taxon>
        <taxon>Pelatocladus</taxon>
    </lineage>
</organism>
<evidence type="ECO:0000256" key="5">
    <source>
        <dbReference type="ARBA" id="ARBA00022801"/>
    </source>
</evidence>
<keyword evidence="3" id="KW-0540">Nuclease</keyword>
<dbReference type="Proteomes" id="UP000813215">
    <property type="component" value="Unassembled WGS sequence"/>
</dbReference>
<keyword evidence="2" id="KW-1277">Toxin-antitoxin system</keyword>
<evidence type="ECO:0000313" key="6">
    <source>
        <dbReference type="EMBL" id="MBW4433409.1"/>
    </source>
</evidence>
<protein>
    <submittedName>
        <fullName evidence="6">DUF86 domain-containing protein</fullName>
    </submittedName>
</protein>
<keyword evidence="4" id="KW-0547">Nucleotide-binding</keyword>
<sequence length="132" mass="15348">MIWYPGYPFVLKNWTQQQCFIKAVGIGKFQESHPGISLKILLLRYANGVSKSELETNDEKLSAILYQITIIGEATKRLSQSFRQQHQEIPWRQMAGMPDVIVHEYDQLDFDLIWDVVENKLPELLNLIDSLL</sequence>
<accession>A0A9E3LUK9</accession>
<reference evidence="6" key="1">
    <citation type="submission" date="2021-05" db="EMBL/GenBank/DDBJ databases">
        <authorList>
            <person name="Pietrasiak N."/>
            <person name="Ward R."/>
            <person name="Stajich J.E."/>
            <person name="Kurbessoian T."/>
        </authorList>
    </citation>
    <scope>NUCLEOTIDE SEQUENCE</scope>
    <source>
        <strain evidence="6">HA4357-MV3</strain>
    </source>
</reference>